<organism evidence="14 15">
    <name type="scientific">Meripilus lineatus</name>
    <dbReference type="NCBI Taxonomy" id="2056292"/>
    <lineage>
        <taxon>Eukaryota</taxon>
        <taxon>Fungi</taxon>
        <taxon>Dikarya</taxon>
        <taxon>Basidiomycota</taxon>
        <taxon>Agaricomycotina</taxon>
        <taxon>Agaricomycetes</taxon>
        <taxon>Polyporales</taxon>
        <taxon>Meripilaceae</taxon>
        <taxon>Meripilus</taxon>
    </lineage>
</organism>
<keyword evidence="4 10" id="KW-0498">Mitosis</keyword>
<evidence type="ECO:0000256" key="5">
    <source>
        <dbReference type="ARBA" id="ARBA00022838"/>
    </source>
</evidence>
<comment type="subcellular location">
    <subcellularLocation>
        <location evidence="10">Chromosome</location>
        <location evidence="10">Centromere</location>
        <location evidence="10">Kinetochore</location>
    </subcellularLocation>
    <subcellularLocation>
        <location evidence="10">Nucleus</location>
    </subcellularLocation>
</comment>
<dbReference type="GO" id="GO:0031262">
    <property type="term" value="C:Ndc80 complex"/>
    <property type="evidence" value="ECO:0007669"/>
    <property type="project" value="UniProtKB-UniRule"/>
</dbReference>
<dbReference type="Pfam" id="PF03801">
    <property type="entry name" value="Ndc80_HEC"/>
    <property type="match status" value="1"/>
</dbReference>
<feature type="compositionally biased region" description="Low complexity" evidence="12">
    <location>
        <begin position="87"/>
        <end position="100"/>
    </location>
</feature>
<evidence type="ECO:0000256" key="11">
    <source>
        <dbReference type="SAM" id="Coils"/>
    </source>
</evidence>
<feature type="coiled-coil region" evidence="11">
    <location>
        <begin position="298"/>
        <end position="328"/>
    </location>
</feature>
<evidence type="ECO:0000256" key="6">
    <source>
        <dbReference type="ARBA" id="ARBA00023054"/>
    </source>
</evidence>
<evidence type="ECO:0000256" key="3">
    <source>
        <dbReference type="ARBA" id="ARBA00022618"/>
    </source>
</evidence>
<dbReference type="PANTHER" id="PTHR10643">
    <property type="entry name" value="KINETOCHORE PROTEIN NDC80"/>
    <property type="match status" value="1"/>
</dbReference>
<dbReference type="GO" id="GO:0051301">
    <property type="term" value="P:cell division"/>
    <property type="evidence" value="ECO:0007669"/>
    <property type="project" value="UniProtKB-UniRule"/>
</dbReference>
<evidence type="ECO:0000256" key="8">
    <source>
        <dbReference type="ARBA" id="ARBA00023306"/>
    </source>
</evidence>
<proteinExistence type="inferred from homology"/>
<dbReference type="GO" id="GO:0051315">
    <property type="term" value="P:attachment of mitotic spindle microtubules to kinetochore"/>
    <property type="evidence" value="ECO:0007669"/>
    <property type="project" value="UniProtKB-UniRule"/>
</dbReference>
<feature type="region of interest" description="Disordered" evidence="12">
    <location>
        <begin position="1"/>
        <end position="106"/>
    </location>
</feature>
<feature type="coiled-coil region" evidence="11">
    <location>
        <begin position="353"/>
        <end position="439"/>
    </location>
</feature>
<dbReference type="Gene3D" id="1.10.418.30">
    <property type="entry name" value="Ncd80 complex, Ncd80 subunit"/>
    <property type="match status" value="1"/>
</dbReference>
<dbReference type="AlphaFoldDB" id="A0AAD5UUK4"/>
<protein>
    <recommendedName>
        <fullName evidence="10">Kinetochore protein NDC80</fullName>
    </recommendedName>
</protein>
<keyword evidence="2 10" id="KW-0158">Chromosome</keyword>
<evidence type="ECO:0000259" key="13">
    <source>
        <dbReference type="Pfam" id="PF03801"/>
    </source>
</evidence>
<comment type="caution">
    <text evidence="14">The sequence shown here is derived from an EMBL/GenBank/DDBJ whole genome shotgun (WGS) entry which is preliminary data.</text>
</comment>
<keyword evidence="6 11" id="KW-0175">Coiled coil</keyword>
<feature type="compositionally biased region" description="Polar residues" evidence="12">
    <location>
        <begin position="55"/>
        <end position="68"/>
    </location>
</feature>
<comment type="similarity">
    <text evidence="1 10">Belongs to the NDC80/HEC1 family.</text>
</comment>
<evidence type="ECO:0000256" key="4">
    <source>
        <dbReference type="ARBA" id="ARBA00022776"/>
    </source>
</evidence>
<keyword evidence="15" id="KW-1185">Reference proteome</keyword>
<evidence type="ECO:0000313" key="15">
    <source>
        <dbReference type="Proteomes" id="UP001212997"/>
    </source>
</evidence>
<comment type="subunit">
    <text evidence="10">Component of the NDC80 complex.</text>
</comment>
<dbReference type="Proteomes" id="UP001212997">
    <property type="component" value="Unassembled WGS sequence"/>
</dbReference>
<keyword evidence="9 10" id="KW-0137">Centromere</keyword>
<keyword evidence="5 10" id="KW-0995">Kinetochore</keyword>
<dbReference type="PANTHER" id="PTHR10643:SF2">
    <property type="entry name" value="KINETOCHORE PROTEIN NDC80 HOMOLOG"/>
    <property type="match status" value="1"/>
</dbReference>
<keyword evidence="3 10" id="KW-0132">Cell division</keyword>
<dbReference type="InterPro" id="IPR055260">
    <property type="entry name" value="Ndc80_CH"/>
</dbReference>
<dbReference type="GO" id="GO:0005634">
    <property type="term" value="C:nucleus"/>
    <property type="evidence" value="ECO:0007669"/>
    <property type="project" value="UniProtKB-SubCell"/>
</dbReference>
<name>A0AAD5UUK4_9APHY</name>
<evidence type="ECO:0000256" key="7">
    <source>
        <dbReference type="ARBA" id="ARBA00023242"/>
    </source>
</evidence>
<evidence type="ECO:0000256" key="9">
    <source>
        <dbReference type="ARBA" id="ARBA00023328"/>
    </source>
</evidence>
<accession>A0AAD5UUK4</accession>
<comment type="function">
    <text evidence="10">Acts as a component of the essential kinetochore-associated NDC80 complex, which is required for chromosome segregation and spindle checkpoint activity.</text>
</comment>
<evidence type="ECO:0000256" key="12">
    <source>
        <dbReference type="SAM" id="MobiDB-lite"/>
    </source>
</evidence>
<keyword evidence="8 10" id="KW-0131">Cell cycle</keyword>
<dbReference type="InterPro" id="IPR038273">
    <property type="entry name" value="Ndc80_sf"/>
</dbReference>
<keyword evidence="7 10" id="KW-0539">Nucleus</keyword>
<gene>
    <name evidence="14" type="ORF">NLI96_g11225</name>
</gene>
<sequence length="653" mass="73658">MQPPPDPSGSRSGLPMPTTIKKPQAGRMSISGPALRGPPLPQQVPSTIKRGGMLRTQNTNPLLMSASKTGYGRTPLHSSVRRGSMWPGSSQGSVPSSSQPTILKDPRNLRDRGFQQKMRQDIVSWLQNTGFDIPNGVLQSVTGRDFGAIFQHLVSLLDPEWPFKLEVRWEEQFFPPLRALCYPYVGALDAKWLATPAAPHSWPSLLAMLHWLVEMGKARLHYMESCHPTLHDASLVPDEFEDEHHHQALAMDHYVAAYEMYLFGHDLFPEQEKVLEDRYGMSNLVICIILEVLSLESAKKDQRVIEDLELQKEKLKEASQELKQLLKAPPPIDHLKNTNGYLQHDRAKFEAYIRQLEDRKQSGMDTIANEKAELAMASAALEKLKAEHERLVDIVKVQNLSPEEVVRMNTEYDSLSRDLENLKTKISDANRMVLKLEVSLTKKVTEAEEAVDTYTNMLSALNLFPPLPPPLNDVNLTLQLNTAVSNPQEMLFGAGIREVIKPSLNIVAEMKRTERADVESERIKVDDDLDQLTTECENMEQEVVEVVNKVNALNDQADELREVAQQEAQVSNARATRLERELAQARTSAMANGVGVKSRLQAVQIAYREQIDKVDRLRDETVRAIIKNSSDIVAFKEEVSKQLQYLRDFAEAN</sequence>
<reference evidence="14" key="1">
    <citation type="submission" date="2022-07" db="EMBL/GenBank/DDBJ databases">
        <title>Genome Sequence of Physisporinus lineatus.</title>
        <authorList>
            <person name="Buettner E."/>
        </authorList>
    </citation>
    <scope>NUCLEOTIDE SEQUENCE</scope>
    <source>
        <strain evidence="14">VT162</strain>
    </source>
</reference>
<feature type="coiled-coil region" evidence="11">
    <location>
        <begin position="522"/>
        <end position="620"/>
    </location>
</feature>
<evidence type="ECO:0000256" key="2">
    <source>
        <dbReference type="ARBA" id="ARBA00022454"/>
    </source>
</evidence>
<evidence type="ECO:0000256" key="1">
    <source>
        <dbReference type="ARBA" id="ARBA00007050"/>
    </source>
</evidence>
<feature type="domain" description="Kinetochore protein Ndc80 CH" evidence="13">
    <location>
        <begin position="82"/>
        <end position="217"/>
    </location>
</feature>
<dbReference type="InterPro" id="IPR005550">
    <property type="entry name" value="Kinetochore_Ndc80"/>
</dbReference>
<evidence type="ECO:0000256" key="10">
    <source>
        <dbReference type="RuleBase" id="RU368072"/>
    </source>
</evidence>
<evidence type="ECO:0000313" key="14">
    <source>
        <dbReference type="EMBL" id="KAJ3476342.1"/>
    </source>
</evidence>
<dbReference type="EMBL" id="JANAWD010000720">
    <property type="protein sequence ID" value="KAJ3476342.1"/>
    <property type="molecule type" value="Genomic_DNA"/>
</dbReference>